<feature type="transmembrane region" description="Helical" evidence="1">
    <location>
        <begin position="376"/>
        <end position="398"/>
    </location>
</feature>
<feature type="transmembrane region" description="Helical" evidence="1">
    <location>
        <begin position="71"/>
        <end position="91"/>
    </location>
</feature>
<evidence type="ECO:0000256" key="1">
    <source>
        <dbReference type="SAM" id="Phobius"/>
    </source>
</evidence>
<feature type="transmembrane region" description="Helical" evidence="1">
    <location>
        <begin position="239"/>
        <end position="257"/>
    </location>
</feature>
<keyword evidence="3" id="KW-1185">Reference proteome</keyword>
<sequence length="468" mass="51394">MPFGIRIQDRSDYLFYLALALLPVDGTVIGFYMPFWTPISPWLFLLYTAANWRAVIDLIKPGAHCNGSTSLTPFIFFPLVLIALSVFGWLATAFHPVQAVNSLLAVISAAACLFSLHIAIREKRLPWRPMVNILLAVYWLAFAVGVLQRVAVSFDITCIREYFAHLMSREYITAGSKWGGNRPQFLFAEPSYIGMHLFGVLLPLHWMLRRKAPDLAYNLAALIITFATGAVLMGAGTRIILDSLVAMAMVIAVATAWRQTKSRRRGLLQLIGVAVLSVAAFAVNSRLSSIAENGAEGDGSFFARIWQSLGVLCGLAKHPVHLLFGFGAGNLSDATHLGSETAVHALQALGFSANNVFKAEQWYANVTPANMFTMSAYTSFLGEFGLIGFAVLISLIISHVTDAHAWSKTTVCWFLLVVYLYTQFEGYAFYALPLFVWGTYIQTGINTNIVTVTNDQGLSADSESPKAH</sequence>
<feature type="transmembrane region" description="Helical" evidence="1">
    <location>
        <begin position="12"/>
        <end position="33"/>
    </location>
</feature>
<protein>
    <submittedName>
        <fullName evidence="2">Uncharacterized protein</fullName>
    </submittedName>
</protein>
<gene>
    <name evidence="2" type="ORF">D2E23_1757</name>
</gene>
<feature type="transmembrane region" description="Helical" evidence="1">
    <location>
        <begin position="132"/>
        <end position="152"/>
    </location>
</feature>
<keyword evidence="1" id="KW-0472">Membrane</keyword>
<keyword evidence="1" id="KW-1133">Transmembrane helix</keyword>
<dbReference type="AlphaFoldDB" id="A0A430FBK6"/>
<dbReference type="Proteomes" id="UP000288607">
    <property type="component" value="Unassembled WGS sequence"/>
</dbReference>
<dbReference type="RefSeq" id="WP_126030565.1">
    <property type="nucleotide sequence ID" value="NZ_QXGJ01000009.1"/>
</dbReference>
<proteinExistence type="predicted"/>
<keyword evidence="1" id="KW-0812">Transmembrane</keyword>
<comment type="caution">
    <text evidence="2">The sequence shown here is derived from an EMBL/GenBank/DDBJ whole genome shotgun (WGS) entry which is preliminary data.</text>
</comment>
<feature type="transmembrane region" description="Helical" evidence="1">
    <location>
        <begin position="39"/>
        <end position="59"/>
    </location>
</feature>
<evidence type="ECO:0000313" key="2">
    <source>
        <dbReference type="EMBL" id="RSX50209.1"/>
    </source>
</evidence>
<feature type="transmembrane region" description="Helical" evidence="1">
    <location>
        <begin position="103"/>
        <end position="120"/>
    </location>
</feature>
<feature type="transmembrane region" description="Helical" evidence="1">
    <location>
        <begin position="410"/>
        <end position="430"/>
    </location>
</feature>
<evidence type="ECO:0000313" key="3">
    <source>
        <dbReference type="Proteomes" id="UP000288607"/>
    </source>
</evidence>
<name>A0A430FBK6_9BIFI</name>
<accession>A0A430FBK6</accession>
<dbReference type="OrthoDB" id="1551474at2"/>
<feature type="transmembrane region" description="Helical" evidence="1">
    <location>
        <begin position="191"/>
        <end position="208"/>
    </location>
</feature>
<feature type="transmembrane region" description="Helical" evidence="1">
    <location>
        <begin position="215"/>
        <end position="233"/>
    </location>
</feature>
<reference evidence="2 3" key="1">
    <citation type="submission" date="2018-09" db="EMBL/GenBank/DDBJ databases">
        <title>Characterization of the phylogenetic diversity of five novel species belonging to the genus Bifidobacterium.</title>
        <authorList>
            <person name="Lugli G.A."/>
            <person name="Duranti S."/>
            <person name="Milani C."/>
        </authorList>
    </citation>
    <scope>NUCLEOTIDE SEQUENCE [LARGE SCALE GENOMIC DNA]</scope>
    <source>
        <strain evidence="2 3">2028B</strain>
    </source>
</reference>
<dbReference type="EMBL" id="QXGJ01000009">
    <property type="protein sequence ID" value="RSX50209.1"/>
    <property type="molecule type" value="Genomic_DNA"/>
</dbReference>
<organism evidence="2 3">
    <name type="scientific">Bifidobacterium callimiconis</name>
    <dbReference type="NCBI Taxonomy" id="2306973"/>
    <lineage>
        <taxon>Bacteria</taxon>
        <taxon>Bacillati</taxon>
        <taxon>Actinomycetota</taxon>
        <taxon>Actinomycetes</taxon>
        <taxon>Bifidobacteriales</taxon>
        <taxon>Bifidobacteriaceae</taxon>
        <taxon>Bifidobacterium</taxon>
    </lineage>
</organism>